<evidence type="ECO:0000256" key="8">
    <source>
        <dbReference type="ARBA" id="ARBA00023015"/>
    </source>
</evidence>
<evidence type="ECO:0000259" key="16">
    <source>
        <dbReference type="Pfam" id="PF13867"/>
    </source>
</evidence>
<evidence type="ECO:0000259" key="15">
    <source>
        <dbReference type="Pfam" id="PF10502"/>
    </source>
</evidence>
<evidence type="ECO:0000313" key="18">
    <source>
        <dbReference type="Proteomes" id="UP001055439"/>
    </source>
</evidence>
<dbReference type="Pfam" id="PF01111">
    <property type="entry name" value="CKS"/>
    <property type="match status" value="1"/>
</dbReference>
<dbReference type="FunFam" id="3.30.170.10:FF:000003">
    <property type="entry name" value="Cyclin-dependent kinases regulatory subunit"/>
    <property type="match status" value="1"/>
</dbReference>
<feature type="active site" evidence="12">
    <location>
        <position position="407"/>
    </location>
</feature>
<dbReference type="SUPFAM" id="SSF51306">
    <property type="entry name" value="LexA/Signal peptidase"/>
    <property type="match status" value="1"/>
</dbReference>
<dbReference type="GO" id="GO:0004252">
    <property type="term" value="F:serine-type endopeptidase activity"/>
    <property type="evidence" value="ECO:0007669"/>
    <property type="project" value="InterPro"/>
</dbReference>
<comment type="subcellular location">
    <subcellularLocation>
        <location evidence="2">Nucleus</location>
    </subcellularLocation>
</comment>
<dbReference type="GO" id="GO:0016538">
    <property type="term" value="F:cyclin-dependent protein serine/threonine kinase regulator activity"/>
    <property type="evidence" value="ECO:0007669"/>
    <property type="project" value="InterPro"/>
</dbReference>
<dbReference type="Gene3D" id="6.10.160.20">
    <property type="match status" value="1"/>
</dbReference>
<feature type="compositionally biased region" description="Basic and acidic residues" evidence="14">
    <location>
        <begin position="29"/>
        <end position="38"/>
    </location>
</feature>
<dbReference type="NCBIfam" id="TIGR02227">
    <property type="entry name" value="sigpep_I_bact"/>
    <property type="match status" value="1"/>
</dbReference>
<evidence type="ECO:0000256" key="9">
    <source>
        <dbReference type="ARBA" id="ARBA00023163"/>
    </source>
</evidence>
<evidence type="ECO:0000256" key="7">
    <source>
        <dbReference type="ARBA" id="ARBA00022801"/>
    </source>
</evidence>
<dbReference type="PANTHER" id="PTHR13286:SF8">
    <property type="entry name" value="OS04G0166600 PROTEIN"/>
    <property type="match status" value="1"/>
</dbReference>
<dbReference type="Pfam" id="PF10502">
    <property type="entry name" value="Peptidase_S26"/>
    <property type="match status" value="1"/>
</dbReference>
<reference evidence="17" key="1">
    <citation type="submission" date="2022-05" db="EMBL/GenBank/DDBJ databases">
        <title>The Musa troglodytarum L. genome provides insights into the mechanism of non-climacteric behaviour and enrichment of carotenoids.</title>
        <authorList>
            <person name="Wang J."/>
        </authorList>
    </citation>
    <scope>NUCLEOTIDE SEQUENCE</scope>
    <source>
        <tissue evidence="17">Leaf</tissue>
    </source>
</reference>
<dbReference type="InterPro" id="IPR038291">
    <property type="entry name" value="SAP30_C_sf"/>
</dbReference>
<dbReference type="InterPro" id="IPR000789">
    <property type="entry name" value="Cyclin-dep_kinase_reg-sub"/>
</dbReference>
<sequence>MLLSAPEDSEKRTTTVCSCYAPIKRQHSKSCEGSESKRVIAPMKGHANGQGPPADPNLPPPPPPPLPPPLKSNLKKPTTVGEQQMMMVRDERRKVSWPDAHGRDLAHVQCGGRRGVCSGREVLRLYHPVKQIISGGICSCNSACYSYRSTWSLEMLGFQGKLLNLAVSELDWSDGAETMDEGMKTKCDRSRRRSWSGRKIEMGQIQYSEKYFDDTYEYRCRSILAISPPDRCFFECRHVVLPPEVAKLLPKNRLLSENEWRAIGVQQSRGWVHYAIHRPEPHIMLFRRPLNYQQQQENQAAAAAVHTAQVLPKKFDMGTLNPLWFFVKKSMTVALFGITISDRFATVYSLTGTSMSPTFTTSSPGFPGYLKGDIVLVEKFCLEKYKFSRGDVIAFKSPSDHKREFVKRLIALPGDWMQISDTSDILKIPEEMEAELCSVHTLSPSQGESGDEELSVLPRHTKVIVTGNNRTKSVLVGLQGVVKKAVGLGGWHWLVLKNGEEVKLQRNALSVLEAPTGNEDDEIDCDTSFCSSSDMGEKDMDYTGSEFHKPRKSRIRHTRSWKSNGQSSIKDIHSHGFKPRTRVRLSKLETATLWRYWKHFNLVSSNPSPTKEQLVHDVQHHFLSQKLDETEVILGFIHAAKRLRILYS</sequence>
<name>A0A9E7F088_9LILI</name>
<evidence type="ECO:0000256" key="3">
    <source>
        <dbReference type="ARBA" id="ARBA00006283"/>
    </source>
</evidence>
<dbReference type="InterPro" id="IPR019533">
    <property type="entry name" value="Peptidase_S26"/>
</dbReference>
<feature type="region of interest" description="Disordered" evidence="14">
    <location>
        <begin position="25"/>
        <end position="79"/>
    </location>
</feature>
<keyword evidence="7" id="KW-0378">Hydrolase</keyword>
<keyword evidence="5" id="KW-0678">Repressor</keyword>
<dbReference type="GO" id="GO:0003712">
    <property type="term" value="F:transcription coregulator activity"/>
    <property type="evidence" value="ECO:0007669"/>
    <property type="project" value="TreeGrafter"/>
</dbReference>
<dbReference type="GO" id="GO:0005737">
    <property type="term" value="C:cytoplasm"/>
    <property type="evidence" value="ECO:0007669"/>
    <property type="project" value="UniProtKB-ARBA"/>
</dbReference>
<organism evidence="17 18">
    <name type="scientific">Musa troglodytarum</name>
    <name type="common">fe'i banana</name>
    <dbReference type="NCBI Taxonomy" id="320322"/>
    <lineage>
        <taxon>Eukaryota</taxon>
        <taxon>Viridiplantae</taxon>
        <taxon>Streptophyta</taxon>
        <taxon>Embryophyta</taxon>
        <taxon>Tracheophyta</taxon>
        <taxon>Spermatophyta</taxon>
        <taxon>Magnoliopsida</taxon>
        <taxon>Liliopsida</taxon>
        <taxon>Zingiberales</taxon>
        <taxon>Musaceae</taxon>
        <taxon>Musa</taxon>
    </lineage>
</organism>
<dbReference type="SUPFAM" id="SSF55637">
    <property type="entry name" value="Cell cycle regulatory proteins"/>
    <property type="match status" value="1"/>
</dbReference>
<dbReference type="PANTHER" id="PTHR13286">
    <property type="entry name" value="SAP30"/>
    <property type="match status" value="1"/>
</dbReference>
<keyword evidence="6 13" id="KW-0132">Cell division</keyword>
<keyword evidence="18" id="KW-1185">Reference proteome</keyword>
<keyword evidence="10" id="KW-0539">Nucleus</keyword>
<dbReference type="GO" id="GO:0051301">
    <property type="term" value="P:cell division"/>
    <property type="evidence" value="ECO:0007669"/>
    <property type="project" value="UniProtKB-UniRule"/>
</dbReference>
<dbReference type="InterPro" id="IPR024145">
    <property type="entry name" value="His_deAcase_SAP30/SAP30L"/>
</dbReference>
<feature type="active site" evidence="12">
    <location>
        <position position="354"/>
    </location>
</feature>
<comment type="function">
    <text evidence="1 13">Binds to the catalytic subunit of the cyclin dependent kinases and is essential for their biological function.</text>
</comment>
<evidence type="ECO:0000256" key="6">
    <source>
        <dbReference type="ARBA" id="ARBA00022618"/>
    </source>
</evidence>
<dbReference type="InterPro" id="IPR000223">
    <property type="entry name" value="Pept_S26A_signal_pept_1"/>
</dbReference>
<evidence type="ECO:0000256" key="2">
    <source>
        <dbReference type="ARBA" id="ARBA00004123"/>
    </source>
</evidence>
<evidence type="ECO:0000256" key="1">
    <source>
        <dbReference type="ARBA" id="ARBA00002449"/>
    </source>
</evidence>
<dbReference type="CDD" id="cd06530">
    <property type="entry name" value="S26_SPase_I"/>
    <property type="match status" value="1"/>
</dbReference>
<dbReference type="PROSITE" id="PS00760">
    <property type="entry name" value="SPASE_I_2"/>
    <property type="match status" value="1"/>
</dbReference>
<dbReference type="SMART" id="SM01084">
    <property type="entry name" value="CKS"/>
    <property type="match status" value="1"/>
</dbReference>
<evidence type="ECO:0000256" key="11">
    <source>
        <dbReference type="ARBA" id="ARBA00023306"/>
    </source>
</evidence>
<dbReference type="Proteomes" id="UP001055439">
    <property type="component" value="Chromosome 2"/>
</dbReference>
<dbReference type="GO" id="GO:0000118">
    <property type="term" value="C:histone deacetylase complex"/>
    <property type="evidence" value="ECO:0007669"/>
    <property type="project" value="TreeGrafter"/>
</dbReference>
<evidence type="ECO:0000256" key="14">
    <source>
        <dbReference type="SAM" id="MobiDB-lite"/>
    </source>
</evidence>
<dbReference type="InterPro" id="IPR019757">
    <property type="entry name" value="Pept_S26A_signal_pept_1_Lys-AS"/>
</dbReference>
<accession>A0A9E7F088</accession>
<keyword evidence="11 13" id="KW-0131">Cell cycle</keyword>
<gene>
    <name evidence="17" type="ORF">MUK42_27548</name>
</gene>
<keyword evidence="8" id="KW-0805">Transcription regulation</keyword>
<dbReference type="Gene3D" id="3.30.170.10">
    <property type="entry name" value="Cyclin-dependent kinase, regulatory subunit"/>
    <property type="match status" value="1"/>
</dbReference>
<protein>
    <recommendedName>
        <fullName evidence="13">Cyclin-dependent kinases regulatory subunit</fullName>
    </recommendedName>
</protein>
<comment type="similarity">
    <text evidence="4 13">Belongs to the CKS family.</text>
</comment>
<feature type="domain" description="Peptidase S26" evidence="15">
    <location>
        <begin position="327"/>
        <end position="431"/>
    </location>
</feature>
<evidence type="ECO:0000256" key="10">
    <source>
        <dbReference type="ARBA" id="ARBA00023242"/>
    </source>
</evidence>
<keyword evidence="9" id="KW-0804">Transcription</keyword>
<proteinExistence type="inferred from homology"/>
<dbReference type="Gene3D" id="2.10.109.10">
    <property type="entry name" value="Umud Fragment, subunit A"/>
    <property type="match status" value="1"/>
</dbReference>
<dbReference type="GO" id="GO:0006465">
    <property type="term" value="P:signal peptide processing"/>
    <property type="evidence" value="ECO:0007669"/>
    <property type="project" value="InterPro"/>
</dbReference>
<dbReference type="InterPro" id="IPR036286">
    <property type="entry name" value="LexA/Signal_pep-like_sf"/>
</dbReference>
<dbReference type="GO" id="GO:0006355">
    <property type="term" value="P:regulation of DNA-templated transcription"/>
    <property type="evidence" value="ECO:0007669"/>
    <property type="project" value="TreeGrafter"/>
</dbReference>
<comment type="similarity">
    <text evidence="3">Belongs to the SAP30 family.</text>
</comment>
<dbReference type="GO" id="GO:0016020">
    <property type="term" value="C:membrane"/>
    <property type="evidence" value="ECO:0007669"/>
    <property type="project" value="InterPro"/>
</dbReference>
<evidence type="ECO:0000256" key="4">
    <source>
        <dbReference type="ARBA" id="ARBA00007782"/>
    </source>
</evidence>
<evidence type="ECO:0000256" key="13">
    <source>
        <dbReference type="RuleBase" id="RU311113"/>
    </source>
</evidence>
<dbReference type="EMBL" id="CP097504">
    <property type="protein sequence ID" value="URD85716.1"/>
    <property type="molecule type" value="Genomic_DNA"/>
</dbReference>
<evidence type="ECO:0000256" key="12">
    <source>
        <dbReference type="PIRSR" id="PIRSR600223-1"/>
    </source>
</evidence>
<keyword evidence="17" id="KW-0645">Protease</keyword>
<dbReference type="Pfam" id="PF13867">
    <property type="entry name" value="SAP30_Sin3_bdg"/>
    <property type="match status" value="1"/>
</dbReference>
<evidence type="ECO:0000313" key="17">
    <source>
        <dbReference type="EMBL" id="URD85716.1"/>
    </source>
</evidence>
<dbReference type="InterPro" id="IPR025718">
    <property type="entry name" value="SAP30_Sin3-bd"/>
</dbReference>
<dbReference type="OrthoDB" id="9996127at2759"/>
<dbReference type="AlphaFoldDB" id="A0A9E7F088"/>
<feature type="domain" description="Histone deacetylase complex subunit SAP30 Sin3 binding" evidence="16">
    <location>
        <begin position="588"/>
        <end position="641"/>
    </location>
</feature>
<dbReference type="InterPro" id="IPR036858">
    <property type="entry name" value="Cyclin-dep_kinase_reg-sub_sf"/>
</dbReference>
<evidence type="ECO:0000256" key="5">
    <source>
        <dbReference type="ARBA" id="ARBA00022491"/>
    </source>
</evidence>
<feature type="compositionally biased region" description="Pro residues" evidence="14">
    <location>
        <begin position="53"/>
        <end position="70"/>
    </location>
</feature>